<feature type="domain" description="SHOCT" evidence="1">
    <location>
        <begin position="109"/>
        <end position="135"/>
    </location>
</feature>
<name>A0A1A8Y3G1_9RHOO</name>
<reference evidence="2 3" key="1">
    <citation type="submission" date="2016-06" db="EMBL/GenBank/DDBJ databases">
        <authorList>
            <person name="Kjaerup R.B."/>
            <person name="Dalgaard T.S."/>
            <person name="Juul-Madsen H.R."/>
        </authorList>
    </citation>
    <scope>NUCLEOTIDE SEQUENCE [LARGE SCALE GENOMIC DNA]</scope>
    <source>
        <strain evidence="2">2</strain>
    </source>
</reference>
<keyword evidence="3" id="KW-1185">Reference proteome</keyword>
<dbReference type="AlphaFoldDB" id="A0A1A8Y3G1"/>
<evidence type="ECO:0000313" key="2">
    <source>
        <dbReference type="EMBL" id="SBT10913.1"/>
    </source>
</evidence>
<evidence type="ECO:0000259" key="1">
    <source>
        <dbReference type="Pfam" id="PF09851"/>
    </source>
</evidence>
<dbReference type="RefSeq" id="WP_186412465.1">
    <property type="nucleotide sequence ID" value="NZ_FLQY01000382.1"/>
</dbReference>
<proteinExistence type="predicted"/>
<gene>
    <name evidence="2" type="ORF">PROAA_780014</name>
</gene>
<dbReference type="InterPro" id="IPR018649">
    <property type="entry name" value="SHOCT"/>
</dbReference>
<sequence>MKQTEMGKSLSRRKLLGGLALLVCTQPAWAIFGVWRRAARRTVFVAGAATTAAVVTESAMASQQAAAASSAQAAANESAAAANQAAAAANRAEASAAQAANPPKTPQQRLKELQSLYDQGLISASDYETAKKKILSQITQ</sequence>
<dbReference type="Pfam" id="PF09851">
    <property type="entry name" value="SHOCT"/>
    <property type="match status" value="1"/>
</dbReference>
<evidence type="ECO:0000313" key="3">
    <source>
        <dbReference type="Proteomes" id="UP000199600"/>
    </source>
</evidence>
<dbReference type="EMBL" id="FLQY01000382">
    <property type="protein sequence ID" value="SBT10913.1"/>
    <property type="molecule type" value="Genomic_DNA"/>
</dbReference>
<accession>A0A1A8Y3G1</accession>
<dbReference type="Proteomes" id="UP000199600">
    <property type="component" value="Unassembled WGS sequence"/>
</dbReference>
<protein>
    <recommendedName>
        <fullName evidence="1">SHOCT domain-containing protein</fullName>
    </recommendedName>
</protein>
<organism evidence="2 3">
    <name type="scientific">Candidatus Propionivibrio aalborgensis</name>
    <dbReference type="NCBI Taxonomy" id="1860101"/>
    <lineage>
        <taxon>Bacteria</taxon>
        <taxon>Pseudomonadati</taxon>
        <taxon>Pseudomonadota</taxon>
        <taxon>Betaproteobacteria</taxon>
        <taxon>Rhodocyclales</taxon>
        <taxon>Rhodocyclaceae</taxon>
        <taxon>Propionivibrio</taxon>
    </lineage>
</organism>